<reference evidence="1" key="1">
    <citation type="submission" date="2022-04" db="EMBL/GenBank/DDBJ databases">
        <title>Genome of the entomopathogenic fungus Entomophthora muscae.</title>
        <authorList>
            <person name="Elya C."/>
            <person name="Lovett B.R."/>
            <person name="Lee E."/>
            <person name="Macias A.M."/>
            <person name="Hajek A.E."/>
            <person name="De Bivort B.L."/>
            <person name="Kasson M.T."/>
            <person name="De Fine Licht H.H."/>
            <person name="Stajich J.E."/>
        </authorList>
    </citation>
    <scope>NUCLEOTIDE SEQUENCE</scope>
    <source>
        <strain evidence="1">Berkeley</strain>
    </source>
</reference>
<sequence length="109" mass="12213">MTPLPTLRPNCLQEIATTTDATFTQVFVVLYITLTDLVDSMVPKSGPWSLLGSSLFYVIKLAPILWWELLSGLAAPPPMFNSVPTNNWYPETRLKKDTKGSSVDYCQLF</sequence>
<gene>
    <name evidence="1" type="ORF">DSO57_1007913</name>
</gene>
<evidence type="ECO:0000313" key="2">
    <source>
        <dbReference type="Proteomes" id="UP001165960"/>
    </source>
</evidence>
<organism evidence="1 2">
    <name type="scientific">Entomophthora muscae</name>
    <dbReference type="NCBI Taxonomy" id="34485"/>
    <lineage>
        <taxon>Eukaryota</taxon>
        <taxon>Fungi</taxon>
        <taxon>Fungi incertae sedis</taxon>
        <taxon>Zoopagomycota</taxon>
        <taxon>Entomophthoromycotina</taxon>
        <taxon>Entomophthoromycetes</taxon>
        <taxon>Entomophthorales</taxon>
        <taxon>Entomophthoraceae</taxon>
        <taxon>Entomophthora</taxon>
    </lineage>
</organism>
<keyword evidence="2" id="KW-1185">Reference proteome</keyword>
<protein>
    <submittedName>
        <fullName evidence="1">Uncharacterized protein</fullName>
    </submittedName>
</protein>
<evidence type="ECO:0000313" key="1">
    <source>
        <dbReference type="EMBL" id="KAJ9070452.1"/>
    </source>
</evidence>
<dbReference type="Proteomes" id="UP001165960">
    <property type="component" value="Unassembled WGS sequence"/>
</dbReference>
<accession>A0ACC2T7D4</accession>
<proteinExistence type="predicted"/>
<comment type="caution">
    <text evidence="1">The sequence shown here is derived from an EMBL/GenBank/DDBJ whole genome shotgun (WGS) entry which is preliminary data.</text>
</comment>
<dbReference type="EMBL" id="QTSX02003574">
    <property type="protein sequence ID" value="KAJ9070452.1"/>
    <property type="molecule type" value="Genomic_DNA"/>
</dbReference>
<name>A0ACC2T7D4_9FUNG</name>